<sequence length="244" mass="27148">DNSDGSVCRVDEEWVLAVLVSGKRKKNVLLVLAGSTVHCTVFQRGRQDGGYYLAILQYGSLGLTRTNMVYLATIMDPEFKTSEDFSEIEIPQPLPIASSRVPSSDDLYLIVGQAYTPTAIDTEFEPEELHPPAARTKLPSSDHTPTSSDLTQRYLGKSELVKDIEDECLDLDIEGGRLQDEGPRSKEDGKRLHLSVRNRFVPEQQRVEETFEPRPPVRATWLPPSGITIDSRVMAESFLAELGA</sequence>
<dbReference type="EMBL" id="BKCJ010193427">
    <property type="protein sequence ID" value="GEY61149.1"/>
    <property type="molecule type" value="Genomic_DNA"/>
</dbReference>
<evidence type="ECO:0000313" key="1">
    <source>
        <dbReference type="EMBL" id="GEY61149.1"/>
    </source>
</evidence>
<name>A0A699HUD9_TANCI</name>
<organism evidence="1">
    <name type="scientific">Tanacetum cinerariifolium</name>
    <name type="common">Dalmatian daisy</name>
    <name type="synonym">Chrysanthemum cinerariifolium</name>
    <dbReference type="NCBI Taxonomy" id="118510"/>
    <lineage>
        <taxon>Eukaryota</taxon>
        <taxon>Viridiplantae</taxon>
        <taxon>Streptophyta</taxon>
        <taxon>Embryophyta</taxon>
        <taxon>Tracheophyta</taxon>
        <taxon>Spermatophyta</taxon>
        <taxon>Magnoliopsida</taxon>
        <taxon>eudicotyledons</taxon>
        <taxon>Gunneridae</taxon>
        <taxon>Pentapetalae</taxon>
        <taxon>asterids</taxon>
        <taxon>campanulids</taxon>
        <taxon>Asterales</taxon>
        <taxon>Asteraceae</taxon>
        <taxon>Asteroideae</taxon>
        <taxon>Anthemideae</taxon>
        <taxon>Anthemidinae</taxon>
        <taxon>Tanacetum</taxon>
    </lineage>
</organism>
<reference evidence="1" key="1">
    <citation type="journal article" date="2019" name="Sci. Rep.">
        <title>Draft genome of Tanacetum cinerariifolium, the natural source of mosquito coil.</title>
        <authorList>
            <person name="Yamashiro T."/>
            <person name="Shiraishi A."/>
            <person name="Satake H."/>
            <person name="Nakayama K."/>
        </authorList>
    </citation>
    <scope>NUCLEOTIDE SEQUENCE</scope>
</reference>
<protein>
    <submittedName>
        <fullName evidence="1">Uncharacterized protein</fullName>
    </submittedName>
</protein>
<accession>A0A699HUD9</accession>
<gene>
    <name evidence="1" type="ORF">Tci_433123</name>
</gene>
<feature type="non-terminal residue" evidence="1">
    <location>
        <position position="1"/>
    </location>
</feature>
<dbReference type="AlphaFoldDB" id="A0A699HUD9"/>
<comment type="caution">
    <text evidence="1">The sequence shown here is derived from an EMBL/GenBank/DDBJ whole genome shotgun (WGS) entry which is preliminary data.</text>
</comment>
<proteinExistence type="predicted"/>